<dbReference type="EMBL" id="CP125947">
    <property type="protein sequence ID" value="WHS67134.1"/>
    <property type="molecule type" value="Genomic_DNA"/>
</dbReference>
<evidence type="ECO:0000256" key="1">
    <source>
        <dbReference type="SAM" id="MobiDB-lite"/>
    </source>
</evidence>
<feature type="compositionally biased region" description="Acidic residues" evidence="1">
    <location>
        <begin position="157"/>
        <end position="167"/>
    </location>
</feature>
<dbReference type="Proteomes" id="UP001240697">
    <property type="component" value="Chromosome"/>
</dbReference>
<sequence>MRDYGVVSPKFWIGETGKALRGNAAAQVLALYLMTCPHANMIGVFHCPVLYMAHETGLGMEGASKALECLIEAKFCTYDEASETVFVHRMAAFQIGESLAAADKRCKGVEREWQNISSSKHKHAFFAMYSVAFHLPKSAENASPSEAPLKPHASQEQEQEQEQEQDIDAPSAKSPRGTSLSAEWSLPDDWKNWAQSERPDLDVISVADSFRDYWIAKPGKDGRKADWKATWRNWVRNQRRDAPRFQPPAAPQSGIGRFV</sequence>
<accession>A0ABY8SXY4</accession>
<dbReference type="RefSeq" id="WP_283488181.1">
    <property type="nucleotide sequence ID" value="NZ_CP125947.1"/>
</dbReference>
<keyword evidence="3" id="KW-1185">Reference proteome</keyword>
<name>A0ABY8SXY4_9BURK</name>
<gene>
    <name evidence="2" type="ORF">QMY55_08460</name>
</gene>
<evidence type="ECO:0000313" key="3">
    <source>
        <dbReference type="Proteomes" id="UP001240697"/>
    </source>
</evidence>
<reference evidence="2 3" key="1">
    <citation type="submission" date="2023-05" db="EMBL/GenBank/DDBJ databases">
        <authorList>
            <person name="Yin Y."/>
            <person name="Lu Z."/>
        </authorList>
    </citation>
    <scope>NUCLEOTIDE SEQUENCE [LARGE SCALE GENOMIC DNA]</scope>
    <source>
        <strain evidence="2 3">ZM22</strain>
    </source>
</reference>
<protein>
    <recommendedName>
        <fullName evidence="4">DnaT DNA-binding domain-containing protein</fullName>
    </recommendedName>
</protein>
<evidence type="ECO:0008006" key="4">
    <source>
        <dbReference type="Google" id="ProtNLM"/>
    </source>
</evidence>
<feature type="region of interest" description="Disordered" evidence="1">
    <location>
        <begin position="140"/>
        <end position="183"/>
    </location>
</feature>
<feature type="region of interest" description="Disordered" evidence="1">
    <location>
        <begin position="238"/>
        <end position="259"/>
    </location>
</feature>
<evidence type="ECO:0000313" key="2">
    <source>
        <dbReference type="EMBL" id="WHS67134.1"/>
    </source>
</evidence>
<proteinExistence type="predicted"/>
<organism evidence="2 3">
    <name type="scientific">Comamonas resistens</name>
    <dbReference type="NCBI Taxonomy" id="3046670"/>
    <lineage>
        <taxon>Bacteria</taxon>
        <taxon>Pseudomonadati</taxon>
        <taxon>Pseudomonadota</taxon>
        <taxon>Betaproteobacteria</taxon>
        <taxon>Burkholderiales</taxon>
        <taxon>Comamonadaceae</taxon>
        <taxon>Comamonas</taxon>
    </lineage>
</organism>